<dbReference type="EMBL" id="FWYD01000003">
    <property type="protein sequence ID" value="SMC67580.1"/>
    <property type="molecule type" value="Genomic_DNA"/>
</dbReference>
<dbReference type="RefSeq" id="WP_084352083.1">
    <property type="nucleotide sequence ID" value="NZ_FWYD01000003.1"/>
</dbReference>
<sequence length="249" mass="26529">MMLKNHRPACHDAIASIFPELAEQQVEMLAERLFTAYSMGRIQHWEVVNAKSPEGEASDLRKAASYLRKAAACVRGDKDGPRGGGFGAGDELRMFAYDLLAAWGDAPTLAAHLPEGSQLMARHSLLDKLETIATVAGTLEWQANALDAAGIAIGKNSDGVRERIKSTGNIVNGNKGKNILAHRVATECCVIVAAVTGEPATLGRNPVTGETTGQLYKLVRAAYCALEIDASPADMAKAAQKRMKFAPVS</sequence>
<accession>A0A1W2B459</accession>
<reference evidence="1 2" key="1">
    <citation type="submission" date="2017-04" db="EMBL/GenBank/DDBJ databases">
        <authorList>
            <person name="Afonso C.L."/>
            <person name="Miller P.J."/>
            <person name="Scott M.A."/>
            <person name="Spackman E."/>
            <person name="Goraichik I."/>
            <person name="Dimitrov K.M."/>
            <person name="Suarez D.L."/>
            <person name="Swayne D.E."/>
        </authorList>
    </citation>
    <scope>NUCLEOTIDE SEQUENCE [LARGE SCALE GENOMIC DNA]</scope>
    <source>
        <strain evidence="1 2">CGMCC 1.12644</strain>
    </source>
</reference>
<proteinExistence type="predicted"/>
<dbReference type="Proteomes" id="UP000192330">
    <property type="component" value="Unassembled WGS sequence"/>
</dbReference>
<evidence type="ECO:0000313" key="2">
    <source>
        <dbReference type="Proteomes" id="UP000192330"/>
    </source>
</evidence>
<dbReference type="AlphaFoldDB" id="A0A1W2B459"/>
<dbReference type="STRING" id="1387277.SAMN06295998_103481"/>
<name>A0A1W2B459_9RHOB</name>
<evidence type="ECO:0000313" key="1">
    <source>
        <dbReference type="EMBL" id="SMC67580.1"/>
    </source>
</evidence>
<organism evidence="1 2">
    <name type="scientific">Primorskyibacter flagellatus</name>
    <dbReference type="NCBI Taxonomy" id="1387277"/>
    <lineage>
        <taxon>Bacteria</taxon>
        <taxon>Pseudomonadati</taxon>
        <taxon>Pseudomonadota</taxon>
        <taxon>Alphaproteobacteria</taxon>
        <taxon>Rhodobacterales</taxon>
        <taxon>Roseobacteraceae</taxon>
        <taxon>Primorskyibacter</taxon>
    </lineage>
</organism>
<keyword evidence="2" id="KW-1185">Reference proteome</keyword>
<gene>
    <name evidence="1" type="ORF">SAMN06295998_103481</name>
</gene>
<protein>
    <submittedName>
        <fullName evidence="1">Uncharacterized protein</fullName>
    </submittedName>
</protein>